<protein>
    <recommendedName>
        <fullName evidence="3">PIN domain-containing protein</fullName>
    </recommendedName>
</protein>
<reference evidence="1 2" key="1">
    <citation type="journal article" date="2016" name="Nat. Commun.">
        <title>Thousands of microbial genomes shed light on interconnected biogeochemical processes in an aquifer system.</title>
        <authorList>
            <person name="Anantharaman K."/>
            <person name="Brown C.T."/>
            <person name="Hug L.A."/>
            <person name="Sharon I."/>
            <person name="Castelle C.J."/>
            <person name="Probst A.J."/>
            <person name="Thomas B.C."/>
            <person name="Singh A."/>
            <person name="Wilkins M.J."/>
            <person name="Karaoz U."/>
            <person name="Brodie E.L."/>
            <person name="Williams K.H."/>
            <person name="Hubbard S.S."/>
            <person name="Banfield J.F."/>
        </authorList>
    </citation>
    <scope>NUCLEOTIDE SEQUENCE [LARGE SCALE GENOMIC DNA]</scope>
</reference>
<dbReference type="Proteomes" id="UP000176923">
    <property type="component" value="Unassembled WGS sequence"/>
</dbReference>
<dbReference type="EMBL" id="MFJL01000029">
    <property type="protein sequence ID" value="OGG14054.1"/>
    <property type="molecule type" value="Genomic_DNA"/>
</dbReference>
<dbReference type="InterPro" id="IPR029060">
    <property type="entry name" value="PIN-like_dom_sf"/>
</dbReference>
<evidence type="ECO:0000313" key="2">
    <source>
        <dbReference type="Proteomes" id="UP000176923"/>
    </source>
</evidence>
<dbReference type="SUPFAM" id="SSF88723">
    <property type="entry name" value="PIN domain-like"/>
    <property type="match status" value="1"/>
</dbReference>
<comment type="caution">
    <text evidence="1">The sequence shown here is derived from an EMBL/GenBank/DDBJ whole genome shotgun (WGS) entry which is preliminary data.</text>
</comment>
<organism evidence="1 2">
    <name type="scientific">Candidatus Gottesmanbacteria bacterium RIFCSPHIGHO2_02_FULL_39_11</name>
    <dbReference type="NCBI Taxonomy" id="1798382"/>
    <lineage>
        <taxon>Bacteria</taxon>
        <taxon>Candidatus Gottesmaniibacteriota</taxon>
    </lineage>
</organism>
<name>A0A1F5ZNZ3_9BACT</name>
<dbReference type="AlphaFoldDB" id="A0A1F5ZNZ3"/>
<gene>
    <name evidence="1" type="ORF">A3D77_00920</name>
</gene>
<evidence type="ECO:0008006" key="3">
    <source>
        <dbReference type="Google" id="ProtNLM"/>
    </source>
</evidence>
<evidence type="ECO:0000313" key="1">
    <source>
        <dbReference type="EMBL" id="OGG14054.1"/>
    </source>
</evidence>
<sequence length="135" mass="15430">MNISLDSDVVISSLLSHTGASFHLFTLKNNFSFAISSIQIQEIDRSCVELGVPKDKFQQNTMPFLKVIPVEKKIKKYERFVNDIFDSHVVAGATFHKSSFLLTYNLKDYKKEIIKKELGITILTPGLFLQFLRSQ</sequence>
<accession>A0A1F5ZNZ3</accession>
<proteinExistence type="predicted"/>